<dbReference type="Proteomes" id="UP000002051">
    <property type="component" value="Chromosome 4"/>
</dbReference>
<evidence type="ECO:0000313" key="3">
    <source>
        <dbReference type="EnsemblPlants" id="KEH30325"/>
    </source>
</evidence>
<evidence type="ECO:0000256" key="1">
    <source>
        <dbReference type="SAM" id="MobiDB-lite"/>
    </source>
</evidence>
<dbReference type="EMBL" id="CM001220">
    <property type="protein sequence ID" value="KEH30325.1"/>
    <property type="molecule type" value="Genomic_DNA"/>
</dbReference>
<gene>
    <name evidence="2" type="ordered locus">MTR_4g067210</name>
</gene>
<reference evidence="2 4" key="1">
    <citation type="journal article" date="2011" name="Nature">
        <title>The Medicago genome provides insight into the evolution of rhizobial symbioses.</title>
        <authorList>
            <person name="Young N.D."/>
            <person name="Debelle F."/>
            <person name="Oldroyd G.E."/>
            <person name="Geurts R."/>
            <person name="Cannon S.B."/>
            <person name="Udvardi M.K."/>
            <person name="Benedito V.A."/>
            <person name="Mayer K.F."/>
            <person name="Gouzy J."/>
            <person name="Schoof H."/>
            <person name="Van de Peer Y."/>
            <person name="Proost S."/>
            <person name="Cook D.R."/>
            <person name="Meyers B.C."/>
            <person name="Spannagl M."/>
            <person name="Cheung F."/>
            <person name="De Mita S."/>
            <person name="Krishnakumar V."/>
            <person name="Gundlach H."/>
            <person name="Zhou S."/>
            <person name="Mudge J."/>
            <person name="Bharti A.K."/>
            <person name="Murray J.D."/>
            <person name="Naoumkina M.A."/>
            <person name="Rosen B."/>
            <person name="Silverstein K.A."/>
            <person name="Tang H."/>
            <person name="Rombauts S."/>
            <person name="Zhao P.X."/>
            <person name="Zhou P."/>
            <person name="Barbe V."/>
            <person name="Bardou P."/>
            <person name="Bechner M."/>
            <person name="Bellec A."/>
            <person name="Berger A."/>
            <person name="Berges H."/>
            <person name="Bidwell S."/>
            <person name="Bisseling T."/>
            <person name="Choisne N."/>
            <person name="Couloux A."/>
            <person name="Denny R."/>
            <person name="Deshpande S."/>
            <person name="Dai X."/>
            <person name="Doyle J.J."/>
            <person name="Dudez A.M."/>
            <person name="Farmer A.D."/>
            <person name="Fouteau S."/>
            <person name="Franken C."/>
            <person name="Gibelin C."/>
            <person name="Gish J."/>
            <person name="Goldstein S."/>
            <person name="Gonzalez A.J."/>
            <person name="Green P.J."/>
            <person name="Hallab A."/>
            <person name="Hartog M."/>
            <person name="Hua A."/>
            <person name="Humphray S.J."/>
            <person name="Jeong D.H."/>
            <person name="Jing Y."/>
            <person name="Jocker A."/>
            <person name="Kenton S.M."/>
            <person name="Kim D.J."/>
            <person name="Klee K."/>
            <person name="Lai H."/>
            <person name="Lang C."/>
            <person name="Lin S."/>
            <person name="Macmil S.L."/>
            <person name="Magdelenat G."/>
            <person name="Matthews L."/>
            <person name="McCorrison J."/>
            <person name="Monaghan E.L."/>
            <person name="Mun J.H."/>
            <person name="Najar F.Z."/>
            <person name="Nicholson C."/>
            <person name="Noirot C."/>
            <person name="O'Bleness M."/>
            <person name="Paule C.R."/>
            <person name="Poulain J."/>
            <person name="Prion F."/>
            <person name="Qin B."/>
            <person name="Qu C."/>
            <person name="Retzel E.F."/>
            <person name="Riddle C."/>
            <person name="Sallet E."/>
            <person name="Samain S."/>
            <person name="Samson N."/>
            <person name="Sanders I."/>
            <person name="Saurat O."/>
            <person name="Scarpelli C."/>
            <person name="Schiex T."/>
            <person name="Segurens B."/>
            <person name="Severin A.J."/>
            <person name="Sherrier D.J."/>
            <person name="Shi R."/>
            <person name="Sims S."/>
            <person name="Singer S.R."/>
            <person name="Sinharoy S."/>
            <person name="Sterck L."/>
            <person name="Viollet A."/>
            <person name="Wang B.B."/>
            <person name="Wang K."/>
            <person name="Wang M."/>
            <person name="Wang X."/>
            <person name="Warfsmann J."/>
            <person name="Weissenbach J."/>
            <person name="White D.D."/>
            <person name="White J.D."/>
            <person name="Wiley G.B."/>
            <person name="Wincker P."/>
            <person name="Xing Y."/>
            <person name="Yang L."/>
            <person name="Yao Z."/>
            <person name="Ying F."/>
            <person name="Zhai J."/>
            <person name="Zhou L."/>
            <person name="Zuber A."/>
            <person name="Denarie J."/>
            <person name="Dixon R.A."/>
            <person name="May G.D."/>
            <person name="Schwartz D.C."/>
            <person name="Rogers J."/>
            <person name="Quetier F."/>
            <person name="Town C.D."/>
            <person name="Roe B.A."/>
        </authorList>
    </citation>
    <scope>NUCLEOTIDE SEQUENCE [LARGE SCALE GENOMIC DNA]</scope>
    <source>
        <strain evidence="2">A17</strain>
        <strain evidence="3 4">cv. Jemalong A17</strain>
    </source>
</reference>
<evidence type="ECO:0000313" key="2">
    <source>
        <dbReference type="EMBL" id="KEH30325.1"/>
    </source>
</evidence>
<sequence>MEEHHPENDANDAISVAYALAVDFFFSIMTSGLTEHELQQVHRGLTEIGLMLMPPPPSDPPPSNYRLNPPPPPPRSRFSTVFQTGESCRTIQHWQDQRIQLFLAVITAFSFQLLMNLGKRGTLSWMRATLRPSDIKPTIWTLSPLLILSMFHQHNIIFSSLISIQLLKLATLLILCVSERGVFGNEIENSDVIIVIVFDIGEVDDDGGGGGDGGRELKSFNSIISVASALAVDFFVFYHDIWFDRTVQFISITKT</sequence>
<dbReference type="HOGENOM" id="CLU_1091378_0_0_1"/>
<accession>A0A072UWV2</accession>
<organism evidence="2 4">
    <name type="scientific">Medicago truncatula</name>
    <name type="common">Barrel medic</name>
    <name type="synonym">Medicago tribuloides</name>
    <dbReference type="NCBI Taxonomy" id="3880"/>
    <lineage>
        <taxon>Eukaryota</taxon>
        <taxon>Viridiplantae</taxon>
        <taxon>Streptophyta</taxon>
        <taxon>Embryophyta</taxon>
        <taxon>Tracheophyta</taxon>
        <taxon>Spermatophyta</taxon>
        <taxon>Magnoliopsida</taxon>
        <taxon>eudicotyledons</taxon>
        <taxon>Gunneridae</taxon>
        <taxon>Pentapetalae</taxon>
        <taxon>rosids</taxon>
        <taxon>fabids</taxon>
        <taxon>Fabales</taxon>
        <taxon>Fabaceae</taxon>
        <taxon>Papilionoideae</taxon>
        <taxon>50 kb inversion clade</taxon>
        <taxon>NPAAA clade</taxon>
        <taxon>Hologalegina</taxon>
        <taxon>IRL clade</taxon>
        <taxon>Trifolieae</taxon>
        <taxon>Medicago</taxon>
    </lineage>
</organism>
<feature type="compositionally biased region" description="Pro residues" evidence="1">
    <location>
        <begin position="53"/>
        <end position="75"/>
    </location>
</feature>
<evidence type="ECO:0000313" key="4">
    <source>
        <dbReference type="Proteomes" id="UP000002051"/>
    </source>
</evidence>
<reference evidence="3" key="3">
    <citation type="submission" date="2015-04" db="UniProtKB">
        <authorList>
            <consortium name="EnsemblPlants"/>
        </authorList>
    </citation>
    <scope>IDENTIFICATION</scope>
    <source>
        <strain evidence="3">cv. Jemalong A17</strain>
    </source>
</reference>
<feature type="region of interest" description="Disordered" evidence="1">
    <location>
        <begin position="50"/>
        <end position="75"/>
    </location>
</feature>
<keyword evidence="4" id="KW-1185">Reference proteome</keyword>
<name>A0A072UWV2_MEDTR</name>
<proteinExistence type="predicted"/>
<reference evidence="2 4" key="2">
    <citation type="journal article" date="2014" name="BMC Genomics">
        <title>An improved genome release (version Mt4.0) for the model legume Medicago truncatula.</title>
        <authorList>
            <person name="Tang H."/>
            <person name="Krishnakumar V."/>
            <person name="Bidwell S."/>
            <person name="Rosen B."/>
            <person name="Chan A."/>
            <person name="Zhou S."/>
            <person name="Gentzbittel L."/>
            <person name="Childs K.L."/>
            <person name="Yandell M."/>
            <person name="Gundlach H."/>
            <person name="Mayer K.F."/>
            <person name="Schwartz D.C."/>
            <person name="Town C.D."/>
        </authorList>
    </citation>
    <scope>GENOME REANNOTATION</scope>
    <source>
        <strain evidence="2">A17</strain>
        <strain evidence="3 4">cv. Jemalong A17</strain>
    </source>
</reference>
<protein>
    <submittedName>
        <fullName evidence="2 3">Uncharacterized protein</fullName>
    </submittedName>
</protein>
<dbReference type="EnsemblPlants" id="KEH30325">
    <property type="protein sequence ID" value="KEH30325"/>
    <property type="gene ID" value="MTR_4g067210"/>
</dbReference>
<dbReference type="AlphaFoldDB" id="A0A072UWV2"/>